<comment type="caution">
    <text evidence="1">The sequence shown here is derived from an EMBL/GenBank/DDBJ whole genome shotgun (WGS) entry which is preliminary data.</text>
</comment>
<name>A0ACC2TGS5_9FUNG</name>
<protein>
    <submittedName>
        <fullName evidence="1">Uncharacterized protein</fullName>
    </submittedName>
</protein>
<gene>
    <name evidence="1" type="ORF">DSO57_1012958</name>
</gene>
<sequence length="80" mass="9056">MFLARVDVVECVVCTPQVKVILGKCLLVFLKQDKGCILLSNSESLQLLMWNDCAYSTQYYVFLKEAKCDRNTVTAECLAK</sequence>
<dbReference type="Proteomes" id="UP001165960">
    <property type="component" value="Unassembled WGS sequence"/>
</dbReference>
<keyword evidence="2" id="KW-1185">Reference proteome</keyword>
<proteinExistence type="predicted"/>
<accession>A0ACC2TGS5</accession>
<evidence type="ECO:0000313" key="2">
    <source>
        <dbReference type="Proteomes" id="UP001165960"/>
    </source>
</evidence>
<evidence type="ECO:0000313" key="1">
    <source>
        <dbReference type="EMBL" id="KAJ9073737.1"/>
    </source>
</evidence>
<dbReference type="EMBL" id="QTSX02002887">
    <property type="protein sequence ID" value="KAJ9073737.1"/>
    <property type="molecule type" value="Genomic_DNA"/>
</dbReference>
<organism evidence="1 2">
    <name type="scientific">Entomophthora muscae</name>
    <dbReference type="NCBI Taxonomy" id="34485"/>
    <lineage>
        <taxon>Eukaryota</taxon>
        <taxon>Fungi</taxon>
        <taxon>Fungi incertae sedis</taxon>
        <taxon>Zoopagomycota</taxon>
        <taxon>Entomophthoromycotina</taxon>
        <taxon>Entomophthoromycetes</taxon>
        <taxon>Entomophthorales</taxon>
        <taxon>Entomophthoraceae</taxon>
        <taxon>Entomophthora</taxon>
    </lineage>
</organism>
<reference evidence="1" key="1">
    <citation type="submission" date="2022-04" db="EMBL/GenBank/DDBJ databases">
        <title>Genome of the entomopathogenic fungus Entomophthora muscae.</title>
        <authorList>
            <person name="Elya C."/>
            <person name="Lovett B.R."/>
            <person name="Lee E."/>
            <person name="Macias A.M."/>
            <person name="Hajek A.E."/>
            <person name="De Bivort B.L."/>
            <person name="Kasson M.T."/>
            <person name="De Fine Licht H.H."/>
            <person name="Stajich J.E."/>
        </authorList>
    </citation>
    <scope>NUCLEOTIDE SEQUENCE</scope>
    <source>
        <strain evidence="1">Berkeley</strain>
    </source>
</reference>